<dbReference type="EMBL" id="JDVG02000411">
    <property type="protein sequence ID" value="KFB72282.1"/>
    <property type="molecule type" value="Genomic_DNA"/>
</dbReference>
<dbReference type="InterPro" id="IPR024690">
    <property type="entry name" value="CN_hydtase_beta_dom_C"/>
</dbReference>
<sequence length="115" mass="13021">MTLTTSAITPSGLRVVKALGEEPALKVGDCVRISMRFPIGHYRVPLYVRGKQGVVKMILRPVAVNNEEEGYGRNAGIRRYYYRVSILLLELWPGYAGPAQDQLVIEVFETWLERI</sequence>
<dbReference type="Pfam" id="PF02211">
    <property type="entry name" value="NHase_beta_C"/>
    <property type="match status" value="1"/>
</dbReference>
<accession>A0A080LUK0</accession>
<proteinExistence type="predicted"/>
<name>A0A080LUK0_9PROT</name>
<feature type="domain" description="Nitrile hydratase beta subunit" evidence="1">
    <location>
        <begin position="21"/>
        <end position="113"/>
    </location>
</feature>
<dbReference type="Proteomes" id="UP000020077">
    <property type="component" value="Unassembled WGS sequence"/>
</dbReference>
<organism evidence="2 3">
    <name type="scientific">Candidatus Accumulibacter phosphatis</name>
    <dbReference type="NCBI Taxonomy" id="327160"/>
    <lineage>
        <taxon>Bacteria</taxon>
        <taxon>Pseudomonadati</taxon>
        <taxon>Pseudomonadota</taxon>
        <taxon>Betaproteobacteria</taxon>
        <taxon>Candidatus Accumulibacter</taxon>
    </lineage>
</organism>
<dbReference type="SUPFAM" id="SSF50090">
    <property type="entry name" value="Electron transport accessory proteins"/>
    <property type="match status" value="1"/>
</dbReference>
<dbReference type="AlphaFoldDB" id="A0A080LUK0"/>
<evidence type="ECO:0000313" key="3">
    <source>
        <dbReference type="Proteomes" id="UP000020077"/>
    </source>
</evidence>
<dbReference type="Gene3D" id="2.30.30.50">
    <property type="match status" value="1"/>
</dbReference>
<comment type="caution">
    <text evidence="2">The sequence shown here is derived from an EMBL/GenBank/DDBJ whole genome shotgun (WGS) entry which is preliminary data.</text>
</comment>
<evidence type="ECO:0000313" key="2">
    <source>
        <dbReference type="EMBL" id="KFB72282.1"/>
    </source>
</evidence>
<dbReference type="GO" id="GO:0018822">
    <property type="term" value="F:nitrile hydratase activity"/>
    <property type="evidence" value="ECO:0007669"/>
    <property type="project" value="UniProtKB-EC"/>
</dbReference>
<reference evidence="2 3" key="1">
    <citation type="submission" date="2014-02" db="EMBL/GenBank/DDBJ databases">
        <title>Expanding our view of genomic diversity in Candidatus Accumulibacter clades.</title>
        <authorList>
            <person name="Skennerton C.T."/>
            <person name="Barr J.J."/>
            <person name="Slater F.R."/>
            <person name="Bond P.L."/>
            <person name="Tyson G.W."/>
        </authorList>
    </citation>
    <scope>NUCLEOTIDE SEQUENCE [LARGE SCALE GENOMIC DNA]</scope>
    <source>
        <strain evidence="3">BA-91</strain>
    </source>
</reference>
<dbReference type="EC" id="4.2.1.84" evidence="2"/>
<dbReference type="InterPro" id="IPR008990">
    <property type="entry name" value="Elect_transpt_acc-like_dom_sf"/>
</dbReference>
<keyword evidence="2" id="KW-0456">Lyase</keyword>
<gene>
    <name evidence="2" type="primary">nthB</name>
    <name evidence="2" type="ORF">AW09_002536</name>
</gene>
<evidence type="ECO:0000259" key="1">
    <source>
        <dbReference type="Pfam" id="PF02211"/>
    </source>
</evidence>
<protein>
    <submittedName>
        <fullName evidence="2">Nitrile hydratase subunit beta</fullName>
        <ecNumber evidence="2">4.2.1.84</ecNumber>
    </submittedName>
</protein>